<keyword evidence="4" id="KW-1185">Reference proteome</keyword>
<reference evidence="3 4" key="1">
    <citation type="journal article" date="2013" name="Antonie Van Leeuwenhoek">
        <title>Dongia rigui sp. nov., isolated from freshwater of a large wetland in Korea.</title>
        <authorList>
            <person name="Baik K.S."/>
            <person name="Hwang Y.M."/>
            <person name="Choi J.S."/>
            <person name="Kwon J."/>
            <person name="Seong C.N."/>
        </authorList>
    </citation>
    <scope>NUCLEOTIDE SEQUENCE [LARGE SCALE GENOMIC DNA]</scope>
    <source>
        <strain evidence="3 4">04SU4-P</strain>
    </source>
</reference>
<dbReference type="HAMAP" id="MF_00048">
    <property type="entry name" value="UPF0102"/>
    <property type="match status" value="1"/>
</dbReference>
<evidence type="ECO:0000313" key="3">
    <source>
        <dbReference type="EMBL" id="MDY0871834.1"/>
    </source>
</evidence>
<evidence type="ECO:0000256" key="1">
    <source>
        <dbReference type="ARBA" id="ARBA00006738"/>
    </source>
</evidence>
<comment type="similarity">
    <text evidence="1 2">Belongs to the UPF0102 family.</text>
</comment>
<dbReference type="Gene3D" id="3.40.1350.10">
    <property type="match status" value="1"/>
</dbReference>
<accession>A0ABU5DY17</accession>
<dbReference type="RefSeq" id="WP_320500258.1">
    <property type="nucleotide sequence ID" value="NZ_JAXCLX010000001.1"/>
</dbReference>
<dbReference type="EMBL" id="JAXCLX010000001">
    <property type="protein sequence ID" value="MDY0871834.1"/>
    <property type="molecule type" value="Genomic_DNA"/>
</dbReference>
<evidence type="ECO:0000313" key="4">
    <source>
        <dbReference type="Proteomes" id="UP001271769"/>
    </source>
</evidence>
<dbReference type="SUPFAM" id="SSF52980">
    <property type="entry name" value="Restriction endonuclease-like"/>
    <property type="match status" value="1"/>
</dbReference>
<dbReference type="InterPro" id="IPR003509">
    <property type="entry name" value="UPF0102_YraN-like"/>
</dbReference>
<dbReference type="InterPro" id="IPR011856">
    <property type="entry name" value="tRNA_endonuc-like_dom_sf"/>
</dbReference>
<sequence length="125" mass="14307">MRDRRQRGSKARRRGLWAESLAVAYLRLKGYRIVERNWRSKLGEIDILVRKGHVLALVEVKTRGDAALARGAVMGPQQRRLARALGHYLKTRPELAGLDLRCDVVAFAKLGWPIHLLDAWRPEAF</sequence>
<gene>
    <name evidence="3" type="ORF">SMD31_07865</name>
</gene>
<organism evidence="3 4">
    <name type="scientific">Dongia rigui</name>
    <dbReference type="NCBI Taxonomy" id="940149"/>
    <lineage>
        <taxon>Bacteria</taxon>
        <taxon>Pseudomonadati</taxon>
        <taxon>Pseudomonadota</taxon>
        <taxon>Alphaproteobacteria</taxon>
        <taxon>Rhodospirillales</taxon>
        <taxon>Dongiaceae</taxon>
        <taxon>Dongia</taxon>
    </lineage>
</organism>
<evidence type="ECO:0000256" key="2">
    <source>
        <dbReference type="HAMAP-Rule" id="MF_00048"/>
    </source>
</evidence>
<comment type="caution">
    <text evidence="3">The sequence shown here is derived from an EMBL/GenBank/DDBJ whole genome shotgun (WGS) entry which is preliminary data.</text>
</comment>
<protein>
    <recommendedName>
        <fullName evidence="2">UPF0102 protein SMD31_07865</fullName>
    </recommendedName>
</protein>
<dbReference type="PANTHER" id="PTHR34039:SF1">
    <property type="entry name" value="UPF0102 PROTEIN YRAN"/>
    <property type="match status" value="1"/>
</dbReference>
<name>A0ABU5DY17_9PROT</name>
<dbReference type="InterPro" id="IPR011335">
    <property type="entry name" value="Restrct_endonuc-II-like"/>
</dbReference>
<dbReference type="Proteomes" id="UP001271769">
    <property type="component" value="Unassembled WGS sequence"/>
</dbReference>
<dbReference type="Pfam" id="PF02021">
    <property type="entry name" value="UPF0102"/>
    <property type="match status" value="1"/>
</dbReference>
<proteinExistence type="inferred from homology"/>
<dbReference type="PANTHER" id="PTHR34039">
    <property type="entry name" value="UPF0102 PROTEIN YRAN"/>
    <property type="match status" value="1"/>
</dbReference>